<dbReference type="SUPFAM" id="SSF52540">
    <property type="entry name" value="P-loop containing nucleoside triphosphate hydrolases"/>
    <property type="match status" value="1"/>
</dbReference>
<keyword evidence="7" id="KW-1133">Transmembrane helix</keyword>
<feature type="region of interest" description="Disordered" evidence="6">
    <location>
        <begin position="771"/>
        <end position="790"/>
    </location>
</feature>
<dbReference type="InterPro" id="IPR050206">
    <property type="entry name" value="FtsK/SpoIIIE/SftA"/>
</dbReference>
<dbReference type="PANTHER" id="PTHR22683:SF41">
    <property type="entry name" value="DNA TRANSLOCASE FTSK"/>
    <property type="match status" value="1"/>
</dbReference>
<dbReference type="Gene3D" id="1.10.10.10">
    <property type="entry name" value="Winged helix-like DNA-binding domain superfamily/Winged helix DNA-binding domain"/>
    <property type="match status" value="1"/>
</dbReference>
<feature type="transmembrane region" description="Helical" evidence="7">
    <location>
        <begin position="92"/>
        <end position="113"/>
    </location>
</feature>
<dbReference type="InterPro" id="IPR027417">
    <property type="entry name" value="P-loop_NTPase"/>
</dbReference>
<gene>
    <name evidence="9" type="ORF">OCV57_10510</name>
</gene>
<feature type="compositionally biased region" description="Low complexity" evidence="6">
    <location>
        <begin position="23"/>
        <end position="47"/>
    </location>
</feature>
<dbReference type="Pfam" id="PF01580">
    <property type="entry name" value="FtsK_SpoIIIE"/>
    <property type="match status" value="1"/>
</dbReference>
<dbReference type="CDD" id="cd01127">
    <property type="entry name" value="TrwB_TraG_TraD_VirD4"/>
    <property type="match status" value="1"/>
</dbReference>
<dbReference type="AlphaFoldDB" id="A0AAE3LIC0"/>
<dbReference type="RefSeq" id="WP_267301507.1">
    <property type="nucleotide sequence ID" value="NZ_JAOQJZ010000011.1"/>
</dbReference>
<dbReference type="InterPro" id="IPR002543">
    <property type="entry name" value="FtsK_dom"/>
</dbReference>
<evidence type="ECO:0000313" key="9">
    <source>
        <dbReference type="EMBL" id="MCU6706350.1"/>
    </source>
</evidence>
<feature type="binding site" evidence="5">
    <location>
        <begin position="520"/>
        <end position="527"/>
    </location>
    <ligand>
        <name>ATP</name>
        <dbReference type="ChEBI" id="CHEBI:30616"/>
    </ligand>
</feature>
<evidence type="ECO:0000256" key="4">
    <source>
        <dbReference type="ARBA" id="ARBA00023125"/>
    </source>
</evidence>
<dbReference type="Gene3D" id="3.30.980.40">
    <property type="match status" value="1"/>
</dbReference>
<feature type="compositionally biased region" description="Basic and acidic residues" evidence="6">
    <location>
        <begin position="325"/>
        <end position="341"/>
    </location>
</feature>
<reference evidence="9 10" key="1">
    <citation type="journal article" date="2021" name="ISME Commun">
        <title>Automated analysis of genomic sequences facilitates high-throughput and comprehensive description of bacteria.</title>
        <authorList>
            <person name="Hitch T.C.A."/>
        </authorList>
    </citation>
    <scope>NUCLEOTIDE SEQUENCE [LARGE SCALE GENOMIC DNA]</scope>
    <source>
        <strain evidence="9 10">Sanger_31</strain>
    </source>
</reference>
<dbReference type="InterPro" id="IPR003593">
    <property type="entry name" value="AAA+_ATPase"/>
</dbReference>
<dbReference type="Pfam" id="PF17854">
    <property type="entry name" value="FtsK_alpha"/>
    <property type="match status" value="1"/>
</dbReference>
<keyword evidence="7" id="KW-0472">Membrane</keyword>
<dbReference type="GO" id="GO:0005524">
    <property type="term" value="F:ATP binding"/>
    <property type="evidence" value="ECO:0007669"/>
    <property type="project" value="UniProtKB-UniRule"/>
</dbReference>
<keyword evidence="2 5" id="KW-0547">Nucleotide-binding</keyword>
<keyword evidence="10" id="KW-1185">Reference proteome</keyword>
<evidence type="ECO:0000313" key="10">
    <source>
        <dbReference type="Proteomes" id="UP001208131"/>
    </source>
</evidence>
<keyword evidence="3 5" id="KW-0067">ATP-binding</keyword>
<feature type="transmembrane region" description="Helical" evidence="7">
    <location>
        <begin position="59"/>
        <end position="77"/>
    </location>
</feature>
<keyword evidence="7" id="KW-0812">Transmembrane</keyword>
<feature type="region of interest" description="Disordered" evidence="6">
    <location>
        <begin position="1"/>
        <end position="50"/>
    </location>
</feature>
<comment type="caution">
    <text evidence="9">The sequence shown here is derived from an EMBL/GenBank/DDBJ whole genome shotgun (WGS) entry which is preliminary data.</text>
</comment>
<comment type="similarity">
    <text evidence="1">Belongs to the FtsK/SpoIIIE/SftA family.</text>
</comment>
<feature type="domain" description="FtsK" evidence="8">
    <location>
        <begin position="502"/>
        <end position="706"/>
    </location>
</feature>
<organism evidence="9 10">
    <name type="scientific">Hominimerdicola aceti</name>
    <dbReference type="NCBI Taxonomy" id="2981726"/>
    <lineage>
        <taxon>Bacteria</taxon>
        <taxon>Bacillati</taxon>
        <taxon>Bacillota</taxon>
        <taxon>Clostridia</taxon>
        <taxon>Eubacteriales</taxon>
        <taxon>Oscillospiraceae</taxon>
        <taxon>Hominimerdicola</taxon>
    </lineage>
</organism>
<feature type="region of interest" description="Disordered" evidence="6">
    <location>
        <begin position="325"/>
        <end position="347"/>
    </location>
</feature>
<dbReference type="SMART" id="SM00382">
    <property type="entry name" value="AAA"/>
    <property type="match status" value="1"/>
</dbReference>
<dbReference type="PROSITE" id="PS50901">
    <property type="entry name" value="FTSK"/>
    <property type="match status" value="1"/>
</dbReference>
<dbReference type="InterPro" id="IPR018541">
    <property type="entry name" value="Ftsk_gamma"/>
</dbReference>
<evidence type="ECO:0000256" key="2">
    <source>
        <dbReference type="ARBA" id="ARBA00022741"/>
    </source>
</evidence>
<feature type="transmembrane region" description="Helical" evidence="7">
    <location>
        <begin position="166"/>
        <end position="184"/>
    </location>
</feature>
<evidence type="ECO:0000256" key="6">
    <source>
        <dbReference type="SAM" id="MobiDB-lite"/>
    </source>
</evidence>
<feature type="compositionally biased region" description="Basic and acidic residues" evidence="6">
    <location>
        <begin position="241"/>
        <end position="252"/>
    </location>
</feature>
<name>A0AAE3LIC0_9FIRM</name>
<dbReference type="SUPFAM" id="SSF46785">
    <property type="entry name" value="Winged helix' DNA-binding domain"/>
    <property type="match status" value="1"/>
</dbReference>
<evidence type="ECO:0000256" key="3">
    <source>
        <dbReference type="ARBA" id="ARBA00022840"/>
    </source>
</evidence>
<protein>
    <submittedName>
        <fullName evidence="9">DNA translocase FtsK</fullName>
    </submittedName>
</protein>
<evidence type="ECO:0000256" key="1">
    <source>
        <dbReference type="ARBA" id="ARBA00006474"/>
    </source>
</evidence>
<evidence type="ECO:0000256" key="5">
    <source>
        <dbReference type="PROSITE-ProRule" id="PRU00289"/>
    </source>
</evidence>
<dbReference type="PANTHER" id="PTHR22683">
    <property type="entry name" value="SPORULATION PROTEIN RELATED"/>
    <property type="match status" value="1"/>
</dbReference>
<dbReference type="SMART" id="SM00843">
    <property type="entry name" value="Ftsk_gamma"/>
    <property type="match status" value="1"/>
</dbReference>
<feature type="transmembrane region" description="Helical" evidence="7">
    <location>
        <begin position="191"/>
        <end position="213"/>
    </location>
</feature>
<accession>A0AAE3LIC0</accession>
<feature type="compositionally biased region" description="Polar residues" evidence="6">
    <location>
        <begin position="772"/>
        <end position="789"/>
    </location>
</feature>
<dbReference type="InterPro" id="IPR036390">
    <property type="entry name" value="WH_DNA-bd_sf"/>
</dbReference>
<feature type="transmembrane region" description="Helical" evidence="7">
    <location>
        <begin position="125"/>
        <end position="146"/>
    </location>
</feature>
<dbReference type="EMBL" id="JAOQJZ010000011">
    <property type="protein sequence ID" value="MCU6706350.1"/>
    <property type="molecule type" value="Genomic_DNA"/>
</dbReference>
<dbReference type="InterPro" id="IPR041027">
    <property type="entry name" value="FtsK_alpha"/>
</dbReference>
<dbReference type="Pfam" id="PF09397">
    <property type="entry name" value="FtsK_gamma"/>
    <property type="match status" value="1"/>
</dbReference>
<dbReference type="Proteomes" id="UP001208131">
    <property type="component" value="Unassembled WGS sequence"/>
</dbReference>
<keyword evidence="4" id="KW-0238">DNA-binding</keyword>
<sequence>MAAQKKGSKPAPKQTAAKKKPAQKPAQAAKKNTKQQKPQSKPPQSNSMTAVRERENRRFWSYILFFFGILELLITFVEGDGLWKWLHELNRGLFGVTVFLFAPMIIYVALMIASDVTHNKVIAKVVEGSVLMLLISGMAQIIQVGSVDGSSFWLKLVGLFNDGKQLRGGGLASALLGWPLLSLFKRVGAGIVIVLVAFTFIMLLTNVTLPQLLKAISKPFVKSYEAVNEERIERAAQPPKPPREKKEPKRNGRVDIAKFYPDDGPDTAAEAFVPVAEAEEATDKVDASKIDMPVHPVKAPVITHEKLEETAKTTDNEELKKIIENAIGDSREEKKSKDEPVKPPVVNVDKNGQTTFFEKDNKISAYVYPPVDILKYANNPVASEIVQQEIQEKSAKLVETLETYGAKTRIVGIHRGPSVTRYELQPAAGVRVSKITGLADDIALNLAAMSVRIEAPVPGKACIGIEVPNDHRDTVSLRELIDSEEYRKAKGKLTFAVGKDIEGNIIIGDIAKMPHMLVAGTTGSGKSVFTNSIILSILYHASPDEVKLILIDPKKVEFPIYNKIPHLLIPVVTEPLKAAGALGWAVNEMNKRYLMFEANNVKNLQEFNDMVLEERNKPAEEQDEVRAKIDLLPQIVIVVDEFADLMMAARSEVEDSVLRLAQLARAAGIHMIIATQSPRADVLTGLIKSNIPSRVSLSVSSNVDSRVILDESGAEKLLGNGDLLYKPVGVKKPIRMQSGYAATSEIREVVNFLKNEHTAEYSDEVIAEVEENTPQPKDSGSAGSDNVSVNPDDDLVNQAISIIVQTNNASTAFLQRKLKLGFPRAARIMDEIEEMGIIGPQEGSKARKINITKEEWAEMQARR</sequence>
<proteinExistence type="inferred from homology"/>
<dbReference type="Gene3D" id="3.40.50.300">
    <property type="entry name" value="P-loop containing nucleotide triphosphate hydrolases"/>
    <property type="match status" value="1"/>
</dbReference>
<feature type="region of interest" description="Disordered" evidence="6">
    <location>
        <begin position="232"/>
        <end position="252"/>
    </location>
</feature>
<evidence type="ECO:0000259" key="8">
    <source>
        <dbReference type="PROSITE" id="PS50901"/>
    </source>
</evidence>
<dbReference type="GO" id="GO:0003677">
    <property type="term" value="F:DNA binding"/>
    <property type="evidence" value="ECO:0007669"/>
    <property type="project" value="UniProtKB-KW"/>
</dbReference>
<evidence type="ECO:0000256" key="7">
    <source>
        <dbReference type="SAM" id="Phobius"/>
    </source>
</evidence>
<dbReference type="GO" id="GO:0016020">
    <property type="term" value="C:membrane"/>
    <property type="evidence" value="ECO:0007669"/>
    <property type="project" value="UniProtKB-SubCell"/>
</dbReference>
<dbReference type="InterPro" id="IPR036388">
    <property type="entry name" value="WH-like_DNA-bd_sf"/>
</dbReference>